<dbReference type="EMBL" id="OBEL01000006">
    <property type="protein sequence ID" value="SNZ21008.1"/>
    <property type="molecule type" value="Genomic_DNA"/>
</dbReference>
<keyword evidence="1" id="KW-0812">Transmembrane</keyword>
<name>A0A285PHV9_9HYPH</name>
<protein>
    <submittedName>
        <fullName evidence="2">Uncharacterized protein</fullName>
    </submittedName>
</protein>
<keyword evidence="1" id="KW-0472">Membrane</keyword>
<feature type="transmembrane region" description="Helical" evidence="1">
    <location>
        <begin position="6"/>
        <end position="27"/>
    </location>
</feature>
<dbReference type="Proteomes" id="UP000219439">
    <property type="component" value="Unassembled WGS sequence"/>
</dbReference>
<keyword evidence="1" id="KW-1133">Transmembrane helix</keyword>
<dbReference type="RefSeq" id="WP_097155376.1">
    <property type="nucleotide sequence ID" value="NZ_OBEL01000006.1"/>
</dbReference>
<sequence>MLFNLLGTFVAGIGAAGIIILLYKYILRIPRPKAAIPAAAGAMMILFQVFLDYGWFSRATADFEGDLVVISTFEGKSLLQPLSYVIPRTDRFIALEVATLKEHESLPGIKLGTLHIIARDAPNGQRKQLFDCINNKRADISPDLSLTADDLQSKAKWLDMPTGWSTAACK</sequence>
<evidence type="ECO:0000313" key="3">
    <source>
        <dbReference type="Proteomes" id="UP000219439"/>
    </source>
</evidence>
<feature type="transmembrane region" description="Helical" evidence="1">
    <location>
        <begin position="34"/>
        <end position="56"/>
    </location>
</feature>
<evidence type="ECO:0000256" key="1">
    <source>
        <dbReference type="SAM" id="Phobius"/>
    </source>
</evidence>
<gene>
    <name evidence="2" type="ORF">SAMN06265368_4122</name>
</gene>
<dbReference type="OrthoDB" id="8601734at2"/>
<accession>A0A285PHV9</accession>
<keyword evidence="3" id="KW-1185">Reference proteome</keyword>
<dbReference type="AlphaFoldDB" id="A0A285PHV9"/>
<reference evidence="2 3" key="1">
    <citation type="submission" date="2017-09" db="EMBL/GenBank/DDBJ databases">
        <authorList>
            <person name="Ehlers B."/>
            <person name="Leendertz F.H."/>
        </authorList>
    </citation>
    <scope>NUCLEOTIDE SEQUENCE [LARGE SCALE GENOMIC DNA]</scope>
    <source>
        <strain evidence="2 3">DSM 18289</strain>
    </source>
</reference>
<evidence type="ECO:0000313" key="2">
    <source>
        <dbReference type="EMBL" id="SNZ21008.1"/>
    </source>
</evidence>
<organism evidence="2 3">
    <name type="scientific">Cohaesibacter gelatinilyticus</name>
    <dbReference type="NCBI Taxonomy" id="372072"/>
    <lineage>
        <taxon>Bacteria</taxon>
        <taxon>Pseudomonadati</taxon>
        <taxon>Pseudomonadota</taxon>
        <taxon>Alphaproteobacteria</taxon>
        <taxon>Hyphomicrobiales</taxon>
        <taxon>Cohaesibacteraceae</taxon>
    </lineage>
</organism>
<proteinExistence type="predicted"/>